<dbReference type="EMBL" id="JPKY01000154">
    <property type="protein sequence ID" value="KFH40960.1"/>
    <property type="molecule type" value="Genomic_DNA"/>
</dbReference>
<comment type="caution">
    <text evidence="2">The sequence shown here is derived from an EMBL/GenBank/DDBJ whole genome shotgun (WGS) entry which is preliminary data.</text>
</comment>
<reference evidence="3" key="1">
    <citation type="journal article" date="2014" name="Genome Announc.">
        <title>Genome sequence and annotation of Acremonium chrysogenum, producer of the beta-lactam antibiotic cephalosporin C.</title>
        <authorList>
            <person name="Terfehr D."/>
            <person name="Dahlmann T.A."/>
            <person name="Specht T."/>
            <person name="Zadra I."/>
            <person name="Kuernsteiner H."/>
            <person name="Kueck U."/>
        </authorList>
    </citation>
    <scope>NUCLEOTIDE SEQUENCE [LARGE SCALE GENOMIC DNA]</scope>
    <source>
        <strain evidence="3">ATCC 11550 / CBS 779.69 / DSM 880 / IAM 14645 / JCM 23072 / IMI 49137</strain>
    </source>
</reference>
<feature type="compositionally biased region" description="Basic and acidic residues" evidence="1">
    <location>
        <begin position="32"/>
        <end position="48"/>
    </location>
</feature>
<dbReference type="HOGENOM" id="CLU_752201_0_0_1"/>
<evidence type="ECO:0000256" key="1">
    <source>
        <dbReference type="SAM" id="MobiDB-lite"/>
    </source>
</evidence>
<accession>A0A086SV28</accession>
<name>A0A086SV28_HAPC1</name>
<sequence>MGSFKKSCRPSTQQARETPRRHRVGSLLHSSVEPRERIGGRDPRDFQRNRHSNGTANRSSRQHNLRLAAYDNRARRRDNGRPRGYRNYAASSGSDDGSDDFTFSDAGDSPGSNSSADTYRPRRDSPSSSPSSNSSYGSRPSFSSAYRPSMKVLNQERLLNGEAVEVKLRNTDFRRIEQLEIGDIISLPIHTQSHVRRVHLDDNNHTYAGDFGAIQSKFRKVILTASTGSCKSGVPILTYGDRGLGGKTDEEVSEHRHIRDITDESPEAASLEGRVLRAIRNPDWPDYRTFIRAPSVVNLATAITLLPGDRCSLEGRLAQDDLLHLLLAVQYHHMKSSIRAIQMATGLRMPKVEDGLDRAEAEAEADAS</sequence>
<evidence type="ECO:0000313" key="2">
    <source>
        <dbReference type="EMBL" id="KFH40960.1"/>
    </source>
</evidence>
<feature type="region of interest" description="Disordered" evidence="1">
    <location>
        <begin position="1"/>
        <end position="145"/>
    </location>
</feature>
<feature type="compositionally biased region" description="Low complexity" evidence="1">
    <location>
        <begin position="85"/>
        <end position="109"/>
    </location>
</feature>
<proteinExistence type="predicted"/>
<organism evidence="2 3">
    <name type="scientific">Hapsidospora chrysogenum (strain ATCC 11550 / CBS 779.69 / DSM 880 / IAM 14645 / JCM 23072 / IMI 49137)</name>
    <name type="common">Acremonium chrysogenum</name>
    <dbReference type="NCBI Taxonomy" id="857340"/>
    <lineage>
        <taxon>Eukaryota</taxon>
        <taxon>Fungi</taxon>
        <taxon>Dikarya</taxon>
        <taxon>Ascomycota</taxon>
        <taxon>Pezizomycotina</taxon>
        <taxon>Sordariomycetes</taxon>
        <taxon>Hypocreomycetidae</taxon>
        <taxon>Hypocreales</taxon>
        <taxon>Bionectriaceae</taxon>
        <taxon>Hapsidospora</taxon>
    </lineage>
</organism>
<keyword evidence="3" id="KW-1185">Reference proteome</keyword>
<evidence type="ECO:0000313" key="3">
    <source>
        <dbReference type="Proteomes" id="UP000029964"/>
    </source>
</evidence>
<dbReference type="Proteomes" id="UP000029964">
    <property type="component" value="Unassembled WGS sequence"/>
</dbReference>
<feature type="compositionally biased region" description="Low complexity" evidence="1">
    <location>
        <begin position="126"/>
        <end position="144"/>
    </location>
</feature>
<gene>
    <name evidence="2" type="ORF">ACRE_083270</name>
</gene>
<protein>
    <submittedName>
        <fullName evidence="2">Uncharacterized protein</fullName>
    </submittedName>
</protein>
<dbReference type="AlphaFoldDB" id="A0A086SV28"/>
<dbReference type="OrthoDB" id="3438983at2759"/>